<feature type="compositionally biased region" description="Acidic residues" evidence="9">
    <location>
        <begin position="440"/>
        <end position="450"/>
    </location>
</feature>
<feature type="transmembrane region" description="Helical" evidence="10">
    <location>
        <begin position="270"/>
        <end position="291"/>
    </location>
</feature>
<feature type="transmembrane region" description="Helical" evidence="10">
    <location>
        <begin position="88"/>
        <end position="105"/>
    </location>
</feature>
<keyword evidence="6 10" id="KW-0472">Membrane</keyword>
<name>A0ABD3T552_SINWO</name>
<dbReference type="AlphaFoldDB" id="A0ABD3T552"/>
<evidence type="ECO:0000313" key="13">
    <source>
        <dbReference type="Proteomes" id="UP001634394"/>
    </source>
</evidence>
<keyword evidence="4 10" id="KW-1133">Transmembrane helix</keyword>
<dbReference type="CDD" id="cd00637">
    <property type="entry name" value="7tm_classA_rhodopsin-like"/>
    <property type="match status" value="1"/>
</dbReference>
<evidence type="ECO:0000256" key="7">
    <source>
        <dbReference type="ARBA" id="ARBA00023170"/>
    </source>
</evidence>
<feature type="transmembrane region" description="Helical" evidence="10">
    <location>
        <begin position="237"/>
        <end position="258"/>
    </location>
</feature>
<sequence>MTAKDVSGFLTIVIEVAMIIVNIFPIYVGCKYKRRSERSAVDEMIISLSCFTVIMVLLTAPLGLVYYFRSPFKNAYAFCDMFQSSTTCFQFFSLFIITLLCVNRFQEGSYATKGHNNIRAWSTRTTVLLISFSLFISIFIAILPEFGMVPLADEHSNFTCHLWISNNATNVMQGIYFVAYLIFGYTDLIIVALAVIGIFLEIKKVKRLMFNGVVAGEQDTVFADDSCRRSYIDSSRLAYRMAAVFFLTWVPSLVLITLKKLDLEISETAVSFAIIGTTLTGLVNPLLYGLTDRTYGAGYKKLTECVKSTFNCTRKQFTTAPSVSMEYTINGSNGSETCDGQNEISPNIVPDSSQICSSGVENIAYDDQCIQPEVFNPEEEMLICPGSNSRNENMELIAVDADSQSLPRSDRSDEFFVHEAEVCSSLRKVYLTDSSLFSTESEDNTTDDSLESGFEGLLAESNM</sequence>
<comment type="subcellular location">
    <subcellularLocation>
        <location evidence="1">Cell membrane</location>
        <topology evidence="1">Multi-pass membrane protein</topology>
    </subcellularLocation>
</comment>
<evidence type="ECO:0000256" key="9">
    <source>
        <dbReference type="SAM" id="MobiDB-lite"/>
    </source>
</evidence>
<keyword evidence="8" id="KW-0807">Transducer</keyword>
<comment type="caution">
    <text evidence="12">The sequence shown here is derived from an EMBL/GenBank/DDBJ whole genome shotgun (WGS) entry which is preliminary data.</text>
</comment>
<dbReference type="EMBL" id="JBJQND010000019">
    <property type="protein sequence ID" value="KAL3831487.1"/>
    <property type="molecule type" value="Genomic_DNA"/>
</dbReference>
<evidence type="ECO:0000259" key="11">
    <source>
        <dbReference type="PROSITE" id="PS50262"/>
    </source>
</evidence>
<organism evidence="12 13">
    <name type="scientific">Sinanodonta woodiana</name>
    <name type="common">Chinese pond mussel</name>
    <name type="synonym">Anodonta woodiana</name>
    <dbReference type="NCBI Taxonomy" id="1069815"/>
    <lineage>
        <taxon>Eukaryota</taxon>
        <taxon>Metazoa</taxon>
        <taxon>Spiralia</taxon>
        <taxon>Lophotrochozoa</taxon>
        <taxon>Mollusca</taxon>
        <taxon>Bivalvia</taxon>
        <taxon>Autobranchia</taxon>
        <taxon>Heteroconchia</taxon>
        <taxon>Palaeoheterodonta</taxon>
        <taxon>Unionida</taxon>
        <taxon>Unionoidea</taxon>
        <taxon>Unionidae</taxon>
        <taxon>Unioninae</taxon>
        <taxon>Sinanodonta</taxon>
    </lineage>
</organism>
<dbReference type="Gene3D" id="1.20.1070.10">
    <property type="entry name" value="Rhodopsin 7-helix transmembrane proteins"/>
    <property type="match status" value="1"/>
</dbReference>
<accession>A0ABD3T552</accession>
<reference evidence="12 13" key="1">
    <citation type="submission" date="2024-11" db="EMBL/GenBank/DDBJ databases">
        <title>Chromosome-level genome assembly of the freshwater bivalve Anodonta woodiana.</title>
        <authorList>
            <person name="Chen X."/>
        </authorList>
    </citation>
    <scope>NUCLEOTIDE SEQUENCE [LARGE SCALE GENOMIC DNA]</scope>
    <source>
        <strain evidence="12">MN2024</strain>
        <tissue evidence="12">Gills</tissue>
    </source>
</reference>
<evidence type="ECO:0000256" key="4">
    <source>
        <dbReference type="ARBA" id="ARBA00022989"/>
    </source>
</evidence>
<evidence type="ECO:0000313" key="12">
    <source>
        <dbReference type="EMBL" id="KAL3831487.1"/>
    </source>
</evidence>
<evidence type="ECO:0000256" key="1">
    <source>
        <dbReference type="ARBA" id="ARBA00004651"/>
    </source>
</evidence>
<dbReference type="GO" id="GO:0004930">
    <property type="term" value="F:G protein-coupled receptor activity"/>
    <property type="evidence" value="ECO:0007669"/>
    <property type="project" value="UniProtKB-KW"/>
</dbReference>
<feature type="transmembrane region" description="Helical" evidence="10">
    <location>
        <begin position="6"/>
        <end position="24"/>
    </location>
</feature>
<dbReference type="Proteomes" id="UP001634394">
    <property type="component" value="Unassembled WGS sequence"/>
</dbReference>
<feature type="transmembrane region" description="Helical" evidence="10">
    <location>
        <begin position="126"/>
        <end position="143"/>
    </location>
</feature>
<keyword evidence="7" id="KW-0675">Receptor</keyword>
<evidence type="ECO:0000256" key="5">
    <source>
        <dbReference type="ARBA" id="ARBA00023040"/>
    </source>
</evidence>
<protein>
    <recommendedName>
        <fullName evidence="11">G-protein coupled receptors family 1 profile domain-containing protein</fullName>
    </recommendedName>
</protein>
<evidence type="ECO:0000256" key="6">
    <source>
        <dbReference type="ARBA" id="ARBA00023136"/>
    </source>
</evidence>
<evidence type="ECO:0000256" key="3">
    <source>
        <dbReference type="ARBA" id="ARBA00022692"/>
    </source>
</evidence>
<evidence type="ECO:0000256" key="10">
    <source>
        <dbReference type="SAM" id="Phobius"/>
    </source>
</evidence>
<feature type="transmembrane region" description="Helical" evidence="10">
    <location>
        <begin position="45"/>
        <end position="68"/>
    </location>
</feature>
<keyword evidence="13" id="KW-1185">Reference proteome</keyword>
<dbReference type="PANTHER" id="PTHR24228:SF59">
    <property type="entry name" value="NEUROPEPTIDE RECEPTOR 15"/>
    <property type="match status" value="1"/>
</dbReference>
<dbReference type="GO" id="GO:0005886">
    <property type="term" value="C:plasma membrane"/>
    <property type="evidence" value="ECO:0007669"/>
    <property type="project" value="UniProtKB-SubCell"/>
</dbReference>
<proteinExistence type="predicted"/>
<keyword evidence="2" id="KW-1003">Cell membrane</keyword>
<dbReference type="PROSITE" id="PS50262">
    <property type="entry name" value="G_PROTEIN_RECEP_F1_2"/>
    <property type="match status" value="1"/>
</dbReference>
<dbReference type="SUPFAM" id="SSF81321">
    <property type="entry name" value="Family A G protein-coupled receptor-like"/>
    <property type="match status" value="1"/>
</dbReference>
<gene>
    <name evidence="12" type="ORF">ACJMK2_023228</name>
</gene>
<keyword evidence="5" id="KW-0297">G-protein coupled receptor</keyword>
<dbReference type="PANTHER" id="PTHR24228">
    <property type="entry name" value="B2 BRADYKININ RECEPTOR/ANGIOTENSIN II RECEPTOR"/>
    <property type="match status" value="1"/>
</dbReference>
<feature type="transmembrane region" description="Helical" evidence="10">
    <location>
        <begin position="175"/>
        <end position="200"/>
    </location>
</feature>
<dbReference type="InterPro" id="IPR017452">
    <property type="entry name" value="GPCR_Rhodpsn_7TM"/>
</dbReference>
<evidence type="ECO:0000256" key="8">
    <source>
        <dbReference type="ARBA" id="ARBA00023224"/>
    </source>
</evidence>
<evidence type="ECO:0000256" key="2">
    <source>
        <dbReference type="ARBA" id="ARBA00022475"/>
    </source>
</evidence>
<feature type="region of interest" description="Disordered" evidence="9">
    <location>
        <begin position="438"/>
        <end position="463"/>
    </location>
</feature>
<keyword evidence="3 10" id="KW-0812">Transmembrane</keyword>
<feature type="domain" description="G-protein coupled receptors family 1 profile" evidence="11">
    <location>
        <begin position="21"/>
        <end position="288"/>
    </location>
</feature>